<dbReference type="SUPFAM" id="SSF55031">
    <property type="entry name" value="Bacterial exopeptidase dimerisation domain"/>
    <property type="match status" value="1"/>
</dbReference>
<dbReference type="GO" id="GO:0016787">
    <property type="term" value="F:hydrolase activity"/>
    <property type="evidence" value="ECO:0007669"/>
    <property type="project" value="UniProtKB-KW"/>
</dbReference>
<feature type="domain" description="Peptidase M20 dimerisation" evidence="3">
    <location>
        <begin position="190"/>
        <end position="281"/>
    </location>
</feature>
<dbReference type="PIRSF" id="PIRSF005962">
    <property type="entry name" value="Pept_M20D_amidohydro"/>
    <property type="match status" value="1"/>
</dbReference>
<dbReference type="InterPro" id="IPR011650">
    <property type="entry name" value="Peptidase_M20_dimer"/>
</dbReference>
<dbReference type="InterPro" id="IPR036264">
    <property type="entry name" value="Bact_exopeptidase_dim_dom"/>
</dbReference>
<comment type="cofactor">
    <cofactor evidence="2">
        <name>Mn(2+)</name>
        <dbReference type="ChEBI" id="CHEBI:29035"/>
    </cofactor>
    <text evidence="2">The Mn(2+) ion enhances activity.</text>
</comment>
<dbReference type="Pfam" id="PF01546">
    <property type="entry name" value="Peptidase_M20"/>
    <property type="match status" value="1"/>
</dbReference>
<name>A0A2W7PYI0_9RHOB</name>
<dbReference type="Gene3D" id="3.40.630.10">
    <property type="entry name" value="Zn peptidases"/>
    <property type="match status" value="1"/>
</dbReference>
<keyword evidence="2" id="KW-0464">Manganese</keyword>
<accession>A0A2W7PYI0</accession>
<comment type="caution">
    <text evidence="4">The sequence shown here is derived from an EMBL/GenBank/DDBJ whole genome shotgun (WGS) entry which is preliminary data.</text>
</comment>
<keyword evidence="5" id="KW-1185">Reference proteome</keyword>
<keyword evidence="1 4" id="KW-0378">Hydrolase</keyword>
<feature type="binding site" evidence="2">
    <location>
        <position position="106"/>
    </location>
    <ligand>
        <name>Mn(2+)</name>
        <dbReference type="ChEBI" id="CHEBI:29035"/>
        <label>2</label>
    </ligand>
</feature>
<evidence type="ECO:0000259" key="3">
    <source>
        <dbReference type="Pfam" id="PF07687"/>
    </source>
</evidence>
<sequence length="399" mass="42267">MFQSWYSSHRAATLALLADLHQHPEVGFEEQRTADIVANTLRKLGLEVEDGIGGTGVVGRLVGQGRANGPPRRIGIRAELDALPMQEDSGLAYSSLSSGRFHGCGHDGHTVTALTAASYLAAHPDFTGEAIFIFQPAEELLRGARAMLEDGLFDRFPCDEIYALHNLPGLDAGHIGVPDGAVMASADDIDITISGAGTHGSAPHTGADTVLASGSFMTLLQQAATRVTDSRAAAVISFGKITGGTARNVLPQTVRLEGTMRCGQQAARDRLAKLMHDTARAVEAIHGVMIDLQITPVAPVAMNAPTCRDAVVASAKHVLGADKVVDRAQHLMASEDFAEFQARIPGAYFFVGQDGPYPHHPGYRFDPDIIPIGAAIFVDLIETRTALNSVAPSNLQEAL</sequence>
<dbReference type="RefSeq" id="WP_071470234.1">
    <property type="nucleotide sequence ID" value="NZ_MEHT01000031.1"/>
</dbReference>
<dbReference type="SUPFAM" id="SSF53187">
    <property type="entry name" value="Zn-dependent exopeptidases"/>
    <property type="match status" value="1"/>
</dbReference>
<organism evidence="4 5">
    <name type="scientific">Roseinatronobacter thiooxidans</name>
    <dbReference type="NCBI Taxonomy" id="121821"/>
    <lineage>
        <taxon>Bacteria</taxon>
        <taxon>Pseudomonadati</taxon>
        <taxon>Pseudomonadota</taxon>
        <taxon>Alphaproteobacteria</taxon>
        <taxon>Rhodobacterales</taxon>
        <taxon>Paracoccaceae</taxon>
        <taxon>Roseinatronobacter</taxon>
    </lineage>
</organism>
<dbReference type="OrthoDB" id="9777385at2"/>
<evidence type="ECO:0000313" key="5">
    <source>
        <dbReference type="Proteomes" id="UP000249364"/>
    </source>
</evidence>
<evidence type="ECO:0000256" key="1">
    <source>
        <dbReference type="ARBA" id="ARBA00022801"/>
    </source>
</evidence>
<dbReference type="PANTHER" id="PTHR11014">
    <property type="entry name" value="PEPTIDASE M20 FAMILY MEMBER"/>
    <property type="match status" value="1"/>
</dbReference>
<dbReference type="NCBIfam" id="TIGR01891">
    <property type="entry name" value="amidohydrolases"/>
    <property type="match status" value="1"/>
</dbReference>
<dbReference type="InterPro" id="IPR002933">
    <property type="entry name" value="Peptidase_M20"/>
</dbReference>
<evidence type="ECO:0000256" key="2">
    <source>
        <dbReference type="PIRSR" id="PIRSR005962-1"/>
    </source>
</evidence>
<dbReference type="AlphaFoldDB" id="A0A2W7PYI0"/>
<keyword evidence="2" id="KW-0479">Metal-binding</keyword>
<feature type="binding site" evidence="2">
    <location>
        <position position="139"/>
    </location>
    <ligand>
        <name>Mn(2+)</name>
        <dbReference type="ChEBI" id="CHEBI:29035"/>
        <label>2</label>
    </ligand>
</feature>
<dbReference type="EMBL" id="QKZQ01000025">
    <property type="protein sequence ID" value="PZX36967.1"/>
    <property type="molecule type" value="Genomic_DNA"/>
</dbReference>
<evidence type="ECO:0000313" key="4">
    <source>
        <dbReference type="EMBL" id="PZX36967.1"/>
    </source>
</evidence>
<feature type="binding site" evidence="2">
    <location>
        <position position="359"/>
    </location>
    <ligand>
        <name>Mn(2+)</name>
        <dbReference type="ChEBI" id="CHEBI:29035"/>
        <label>2</label>
    </ligand>
</feature>
<dbReference type="STRING" id="121821.GCA_001870675_01542"/>
<feature type="binding site" evidence="2">
    <location>
        <position position="165"/>
    </location>
    <ligand>
        <name>Mn(2+)</name>
        <dbReference type="ChEBI" id="CHEBI:29035"/>
        <label>2</label>
    </ligand>
</feature>
<reference evidence="4 5" key="1">
    <citation type="submission" date="2018-06" db="EMBL/GenBank/DDBJ databases">
        <title>Genomic Encyclopedia of Archaeal and Bacterial Type Strains, Phase II (KMG-II): from individual species to whole genera.</title>
        <authorList>
            <person name="Goeker M."/>
        </authorList>
    </citation>
    <scope>NUCLEOTIDE SEQUENCE [LARGE SCALE GENOMIC DNA]</scope>
    <source>
        <strain evidence="4 5">DSM 13087</strain>
    </source>
</reference>
<feature type="binding site" evidence="2">
    <location>
        <position position="104"/>
    </location>
    <ligand>
        <name>Mn(2+)</name>
        <dbReference type="ChEBI" id="CHEBI:29035"/>
        <label>2</label>
    </ligand>
</feature>
<dbReference type="PANTHER" id="PTHR11014:SF63">
    <property type="entry name" value="METALLOPEPTIDASE, PUTATIVE (AFU_ORTHOLOGUE AFUA_6G09600)-RELATED"/>
    <property type="match status" value="1"/>
</dbReference>
<dbReference type="Gene3D" id="3.30.70.360">
    <property type="match status" value="1"/>
</dbReference>
<protein>
    <submittedName>
        <fullName evidence="4">Hippurate hydrolase</fullName>
    </submittedName>
</protein>
<proteinExistence type="predicted"/>
<dbReference type="InterPro" id="IPR017439">
    <property type="entry name" value="Amidohydrolase"/>
</dbReference>
<dbReference type="Proteomes" id="UP000249364">
    <property type="component" value="Unassembled WGS sequence"/>
</dbReference>
<gene>
    <name evidence="4" type="ORF">LY56_03320</name>
</gene>
<dbReference type="GO" id="GO:0046872">
    <property type="term" value="F:metal ion binding"/>
    <property type="evidence" value="ECO:0007669"/>
    <property type="project" value="UniProtKB-KW"/>
</dbReference>
<dbReference type="Pfam" id="PF07687">
    <property type="entry name" value="M20_dimer"/>
    <property type="match status" value="1"/>
</dbReference>